<dbReference type="STRING" id="698762.SAMN00808754_0550"/>
<dbReference type="SUPFAM" id="SSF54285">
    <property type="entry name" value="MoaD/ThiS"/>
    <property type="match status" value="1"/>
</dbReference>
<dbReference type="EMBL" id="LT838272">
    <property type="protein sequence ID" value="SMB91966.1"/>
    <property type="molecule type" value="Genomic_DNA"/>
</dbReference>
<evidence type="ECO:0000313" key="1">
    <source>
        <dbReference type="EMBL" id="SMB91966.1"/>
    </source>
</evidence>
<dbReference type="InterPro" id="IPR003749">
    <property type="entry name" value="ThiS/MoaD-like"/>
</dbReference>
<protein>
    <submittedName>
        <fullName evidence="1">ThiS family protein</fullName>
    </submittedName>
</protein>
<name>A0A1W1VF96_9FIRM</name>
<dbReference type="RefSeq" id="WP_084663814.1">
    <property type="nucleotide sequence ID" value="NZ_LT838272.1"/>
</dbReference>
<dbReference type="AlphaFoldDB" id="A0A1W1VF96"/>
<reference evidence="1 2" key="1">
    <citation type="submission" date="2017-04" db="EMBL/GenBank/DDBJ databases">
        <authorList>
            <person name="Afonso C.L."/>
            <person name="Miller P.J."/>
            <person name="Scott M.A."/>
            <person name="Spackman E."/>
            <person name="Goraichik I."/>
            <person name="Dimitrov K.M."/>
            <person name="Suarez D.L."/>
            <person name="Swayne D.E."/>
        </authorList>
    </citation>
    <scope>NUCLEOTIDE SEQUENCE [LARGE SCALE GENOMIC DNA]</scope>
    <source>
        <strain evidence="1 2">ToBE</strain>
    </source>
</reference>
<dbReference type="Gene3D" id="3.10.20.30">
    <property type="match status" value="1"/>
</dbReference>
<sequence length="105" mass="11444">MEITLKYYNLVAEVAGKTTEKLALPVGKEGITLGELLELLIQKYGREMAKLLFREQGKINSSLLILANGKLLTKGGEETEEILKEFIAPGTEIALLLAIAGGERD</sequence>
<dbReference type="InterPro" id="IPR016155">
    <property type="entry name" value="Mopterin_synth/thiamin_S_b"/>
</dbReference>
<organism evidence="1 2">
    <name type="scientific">Thermanaeromonas toyohensis ToBE</name>
    <dbReference type="NCBI Taxonomy" id="698762"/>
    <lineage>
        <taxon>Bacteria</taxon>
        <taxon>Bacillati</taxon>
        <taxon>Bacillota</taxon>
        <taxon>Clostridia</taxon>
        <taxon>Neomoorellales</taxon>
        <taxon>Neomoorellaceae</taxon>
        <taxon>Thermanaeromonas</taxon>
    </lineage>
</organism>
<gene>
    <name evidence="1" type="ORF">SAMN00808754_0550</name>
</gene>
<proteinExistence type="predicted"/>
<dbReference type="Proteomes" id="UP000192569">
    <property type="component" value="Chromosome I"/>
</dbReference>
<evidence type="ECO:0000313" key="2">
    <source>
        <dbReference type="Proteomes" id="UP000192569"/>
    </source>
</evidence>
<dbReference type="Pfam" id="PF02597">
    <property type="entry name" value="ThiS"/>
    <property type="match status" value="1"/>
</dbReference>
<keyword evidence="2" id="KW-1185">Reference proteome</keyword>
<dbReference type="OrthoDB" id="1724530at2"/>
<accession>A0A1W1VF96</accession>
<dbReference type="InterPro" id="IPR012675">
    <property type="entry name" value="Beta-grasp_dom_sf"/>
</dbReference>